<dbReference type="EMBL" id="JAVDXQ010000007">
    <property type="protein sequence ID" value="MDR7299043.1"/>
    <property type="molecule type" value="Genomic_DNA"/>
</dbReference>
<evidence type="ECO:0000256" key="1">
    <source>
        <dbReference type="SAM" id="MobiDB-lite"/>
    </source>
</evidence>
<comment type="caution">
    <text evidence="2">The sequence shown here is derived from an EMBL/GenBank/DDBJ whole genome shotgun (WGS) entry which is preliminary data.</text>
</comment>
<name>A0ABU1ZEJ8_9BURK</name>
<sequence length="231" mass="24758">MRGAFAKRVAPRCIAGSPARRRGNFLLRGQKKVTKEEALNRTRASRTRVAPRNSRSVTGQTRPAALSLLSLSPASLIATSARLTRGCTPCSRGIPKTASLGRRNGAMVRSFFVGWGERSEPQHRAQPQERRPSDAAFASAGELGVQPALTGVKGRWMVLVTGTAARAQRVASGRQAAGRFRAPLLAASRWRAVQGLFFGDFLLAPQKKVTPPPGGTPGNRGASPFRQEATH</sequence>
<evidence type="ECO:0000313" key="2">
    <source>
        <dbReference type="EMBL" id="MDR7299043.1"/>
    </source>
</evidence>
<feature type="compositionally biased region" description="Basic and acidic residues" evidence="1">
    <location>
        <begin position="118"/>
        <end position="133"/>
    </location>
</feature>
<evidence type="ECO:0000313" key="3">
    <source>
        <dbReference type="Proteomes" id="UP001180536"/>
    </source>
</evidence>
<proteinExistence type="predicted"/>
<organism evidence="2 3">
    <name type="scientific">Pelomonas aquatica</name>
    <dbReference type="NCBI Taxonomy" id="431058"/>
    <lineage>
        <taxon>Bacteria</taxon>
        <taxon>Pseudomonadati</taxon>
        <taxon>Pseudomonadota</taxon>
        <taxon>Betaproteobacteria</taxon>
        <taxon>Burkholderiales</taxon>
        <taxon>Sphaerotilaceae</taxon>
        <taxon>Roseateles</taxon>
    </lineage>
</organism>
<feature type="region of interest" description="Disordered" evidence="1">
    <location>
        <begin position="35"/>
        <end position="61"/>
    </location>
</feature>
<keyword evidence="3" id="KW-1185">Reference proteome</keyword>
<dbReference type="Proteomes" id="UP001180536">
    <property type="component" value="Unassembled WGS sequence"/>
</dbReference>
<protein>
    <submittedName>
        <fullName evidence="2">Uncharacterized protein</fullName>
    </submittedName>
</protein>
<feature type="region of interest" description="Disordered" evidence="1">
    <location>
        <begin position="207"/>
        <end position="231"/>
    </location>
</feature>
<reference evidence="2 3" key="1">
    <citation type="submission" date="2023-07" db="EMBL/GenBank/DDBJ databases">
        <title>Sorghum-associated microbial communities from plants grown in Nebraska, USA.</title>
        <authorList>
            <person name="Schachtman D."/>
        </authorList>
    </citation>
    <scope>NUCLEOTIDE SEQUENCE [LARGE SCALE GENOMIC DNA]</scope>
    <source>
        <strain evidence="2 3">BE310</strain>
    </source>
</reference>
<feature type="region of interest" description="Disordered" evidence="1">
    <location>
        <begin position="118"/>
        <end position="137"/>
    </location>
</feature>
<accession>A0ABU1ZEJ8</accession>
<gene>
    <name evidence="2" type="ORF">J2X16_004411</name>
</gene>